<protein>
    <submittedName>
        <fullName evidence="1">Uncharacterized protein</fullName>
    </submittedName>
</protein>
<gene>
    <name evidence="1" type="ORF">PAHAL_6G062600</name>
</gene>
<dbReference type="Proteomes" id="UP000243499">
    <property type="component" value="Chromosome 6"/>
</dbReference>
<dbReference type="Gramene" id="PVH36378">
    <property type="protein sequence ID" value="PVH36378"/>
    <property type="gene ID" value="PAHAL_6G062600"/>
</dbReference>
<proteinExistence type="predicted"/>
<organism evidence="1">
    <name type="scientific">Panicum hallii</name>
    <dbReference type="NCBI Taxonomy" id="206008"/>
    <lineage>
        <taxon>Eukaryota</taxon>
        <taxon>Viridiplantae</taxon>
        <taxon>Streptophyta</taxon>
        <taxon>Embryophyta</taxon>
        <taxon>Tracheophyta</taxon>
        <taxon>Spermatophyta</taxon>
        <taxon>Magnoliopsida</taxon>
        <taxon>Liliopsida</taxon>
        <taxon>Poales</taxon>
        <taxon>Poaceae</taxon>
        <taxon>PACMAD clade</taxon>
        <taxon>Panicoideae</taxon>
        <taxon>Panicodae</taxon>
        <taxon>Paniceae</taxon>
        <taxon>Panicinae</taxon>
        <taxon>Panicum</taxon>
        <taxon>Panicum sect. Panicum</taxon>
    </lineage>
</organism>
<evidence type="ECO:0000313" key="1">
    <source>
        <dbReference type="EMBL" id="PVH36378.1"/>
    </source>
</evidence>
<dbReference type="AlphaFoldDB" id="A0A2T8IFC5"/>
<reference evidence="1" key="1">
    <citation type="submission" date="2018-04" db="EMBL/GenBank/DDBJ databases">
        <title>WGS assembly of Panicum hallii.</title>
        <authorList>
            <person name="Lovell J."/>
            <person name="Jenkins J."/>
            <person name="Lowry D."/>
            <person name="Mamidi S."/>
            <person name="Sreedasyam A."/>
            <person name="Weng X."/>
            <person name="Barry K."/>
            <person name="Bonette J."/>
            <person name="Campitelli B."/>
            <person name="Daum C."/>
            <person name="Gordon S."/>
            <person name="Gould B."/>
            <person name="Lipzen A."/>
            <person name="Macqueen A."/>
            <person name="Palacio-Mejia J."/>
            <person name="Plott C."/>
            <person name="Shakirov E."/>
            <person name="Shu S."/>
            <person name="Yoshinaga Y."/>
            <person name="Zane M."/>
            <person name="Rokhsar D."/>
            <person name="Grimwood J."/>
            <person name="Schmutz J."/>
            <person name="Juenger T."/>
        </authorList>
    </citation>
    <scope>NUCLEOTIDE SEQUENCE [LARGE SCALE GENOMIC DNA]</scope>
    <source>
        <strain evidence="1">FIL2</strain>
    </source>
</reference>
<accession>A0A2T8IFC5</accession>
<name>A0A2T8IFC5_9POAL</name>
<sequence length="32" mass="3442">MAAPVDTAPSQSQSGRGFCWRCLPFRGTGKND</sequence>
<dbReference type="EMBL" id="CM008051">
    <property type="protein sequence ID" value="PVH36378.1"/>
    <property type="molecule type" value="Genomic_DNA"/>
</dbReference>